<evidence type="ECO:0000256" key="7">
    <source>
        <dbReference type="SAM" id="Phobius"/>
    </source>
</evidence>
<protein>
    <recommendedName>
        <fullName evidence="2">thiol oxidase</fullName>
        <ecNumber evidence="2">1.8.3.2</ecNumber>
    </recommendedName>
</protein>
<keyword evidence="4" id="KW-0274">FAD</keyword>
<dbReference type="Gene3D" id="1.20.120.310">
    <property type="entry name" value="ERV/ALR sulfhydryl oxidase domain"/>
    <property type="match status" value="1"/>
</dbReference>
<dbReference type="PROSITE" id="PS51324">
    <property type="entry name" value="ERV_ALR"/>
    <property type="match status" value="1"/>
</dbReference>
<keyword evidence="7" id="KW-1133">Transmembrane helix</keyword>
<name>A0A6C0B5U3_9ZZZZ</name>
<sequence>MSQASAKTWGPHYWFFMMSVALSYPDFPNETTRRKYYDFFTNFSYFIPDPDMTNRFSEMLDKYPITPYLASKDSLVRWVVFIHNKYNEMLGKHEISLDEALANYYDQFIPKPIYLHHQLRMRRYWIHAVFIVLCFCLIFYLV</sequence>
<evidence type="ECO:0000313" key="9">
    <source>
        <dbReference type="EMBL" id="QHS87420.1"/>
    </source>
</evidence>
<dbReference type="GO" id="GO:0016972">
    <property type="term" value="F:thiol oxidase activity"/>
    <property type="evidence" value="ECO:0007669"/>
    <property type="project" value="UniProtKB-EC"/>
</dbReference>
<keyword evidence="7" id="KW-0472">Membrane</keyword>
<dbReference type="AlphaFoldDB" id="A0A6C0B5U3"/>
<evidence type="ECO:0000256" key="5">
    <source>
        <dbReference type="ARBA" id="ARBA00023002"/>
    </source>
</evidence>
<keyword evidence="5" id="KW-0560">Oxidoreductase</keyword>
<feature type="transmembrane region" description="Helical" evidence="7">
    <location>
        <begin position="124"/>
        <end position="141"/>
    </location>
</feature>
<proteinExistence type="predicted"/>
<evidence type="ECO:0000256" key="1">
    <source>
        <dbReference type="ARBA" id="ARBA00001974"/>
    </source>
</evidence>
<evidence type="ECO:0000256" key="4">
    <source>
        <dbReference type="ARBA" id="ARBA00022827"/>
    </source>
</evidence>
<accession>A0A6C0B5U3</accession>
<dbReference type="InterPro" id="IPR036774">
    <property type="entry name" value="ERV/ALR_sulphydryl_oxid_sf"/>
</dbReference>
<keyword evidence="6" id="KW-1015">Disulfide bond</keyword>
<dbReference type="InterPro" id="IPR017905">
    <property type="entry name" value="ERV/ALR_sulphydryl_oxidase"/>
</dbReference>
<dbReference type="Pfam" id="PF04777">
    <property type="entry name" value="Evr1_Alr"/>
    <property type="match status" value="1"/>
</dbReference>
<comment type="cofactor">
    <cofactor evidence="1">
        <name>FAD</name>
        <dbReference type="ChEBI" id="CHEBI:57692"/>
    </cofactor>
</comment>
<dbReference type="EC" id="1.8.3.2" evidence="2"/>
<reference evidence="9" key="1">
    <citation type="journal article" date="2020" name="Nature">
        <title>Giant virus diversity and host interactions through global metagenomics.</title>
        <authorList>
            <person name="Schulz F."/>
            <person name="Roux S."/>
            <person name="Paez-Espino D."/>
            <person name="Jungbluth S."/>
            <person name="Walsh D.A."/>
            <person name="Denef V.J."/>
            <person name="McMahon K.D."/>
            <person name="Konstantinidis K.T."/>
            <person name="Eloe-Fadrosh E.A."/>
            <person name="Kyrpides N.C."/>
            <person name="Woyke T."/>
        </authorList>
    </citation>
    <scope>NUCLEOTIDE SEQUENCE</scope>
    <source>
        <strain evidence="9">GVMAG-M-3300010157-4</strain>
    </source>
</reference>
<keyword evidence="3" id="KW-0285">Flavoprotein</keyword>
<feature type="domain" description="ERV/ALR sulfhydryl oxidase" evidence="8">
    <location>
        <begin position="2"/>
        <end position="105"/>
    </location>
</feature>
<dbReference type="SUPFAM" id="SSF69000">
    <property type="entry name" value="FAD-dependent thiol oxidase"/>
    <property type="match status" value="1"/>
</dbReference>
<evidence type="ECO:0000256" key="2">
    <source>
        <dbReference type="ARBA" id="ARBA00012512"/>
    </source>
</evidence>
<evidence type="ECO:0000256" key="6">
    <source>
        <dbReference type="ARBA" id="ARBA00023157"/>
    </source>
</evidence>
<organism evidence="9">
    <name type="scientific">viral metagenome</name>
    <dbReference type="NCBI Taxonomy" id="1070528"/>
    <lineage>
        <taxon>unclassified sequences</taxon>
        <taxon>metagenomes</taxon>
        <taxon>organismal metagenomes</taxon>
    </lineage>
</organism>
<evidence type="ECO:0000259" key="8">
    <source>
        <dbReference type="PROSITE" id="PS51324"/>
    </source>
</evidence>
<keyword evidence="7" id="KW-0812">Transmembrane</keyword>
<dbReference type="EMBL" id="MN739081">
    <property type="protein sequence ID" value="QHS87420.1"/>
    <property type="molecule type" value="Genomic_DNA"/>
</dbReference>
<evidence type="ECO:0000256" key="3">
    <source>
        <dbReference type="ARBA" id="ARBA00022630"/>
    </source>
</evidence>